<organism evidence="7 8">
    <name type="scientific">Thermodesulfobium acidiphilum</name>
    <dbReference type="NCBI Taxonomy" id="1794699"/>
    <lineage>
        <taxon>Bacteria</taxon>
        <taxon>Pseudomonadati</taxon>
        <taxon>Thermodesulfobiota</taxon>
        <taxon>Thermodesulfobiia</taxon>
        <taxon>Thermodesulfobiales</taxon>
        <taxon>Thermodesulfobiaceae</taxon>
        <taxon>Thermodesulfobium</taxon>
    </lineage>
</organism>
<dbReference type="Proteomes" id="UP000244792">
    <property type="component" value="Chromosome"/>
</dbReference>
<name>A0A2R4W2T4_THEAF</name>
<evidence type="ECO:0000313" key="8">
    <source>
        <dbReference type="Proteomes" id="UP000244792"/>
    </source>
</evidence>
<dbReference type="EMBL" id="CP020921">
    <property type="protein sequence ID" value="AWB11065.1"/>
    <property type="molecule type" value="Genomic_DNA"/>
</dbReference>
<evidence type="ECO:0000256" key="3">
    <source>
        <dbReference type="ARBA" id="ARBA00022989"/>
    </source>
</evidence>
<evidence type="ECO:0000256" key="5">
    <source>
        <dbReference type="SAM" id="Phobius"/>
    </source>
</evidence>
<dbReference type="PANTHER" id="PTHR36985:SF1">
    <property type="entry name" value="TRANSLOCATION AND ASSEMBLY MODULE SUBUNIT TAMB"/>
    <property type="match status" value="1"/>
</dbReference>
<dbReference type="KEGG" id="taci:TDSAC_1729"/>
<gene>
    <name evidence="7" type="ORF">TDSAC_1729</name>
</gene>
<evidence type="ECO:0000313" key="7">
    <source>
        <dbReference type="EMBL" id="AWB11065.1"/>
    </source>
</evidence>
<evidence type="ECO:0000256" key="2">
    <source>
        <dbReference type="ARBA" id="ARBA00022692"/>
    </source>
</evidence>
<evidence type="ECO:0000256" key="4">
    <source>
        <dbReference type="ARBA" id="ARBA00023136"/>
    </source>
</evidence>
<keyword evidence="2 5" id="KW-0812">Transmembrane</keyword>
<dbReference type="OrthoDB" id="3034030at2"/>
<evidence type="ECO:0000259" key="6">
    <source>
        <dbReference type="Pfam" id="PF04357"/>
    </source>
</evidence>
<evidence type="ECO:0000256" key="1">
    <source>
        <dbReference type="ARBA" id="ARBA00004167"/>
    </source>
</evidence>
<keyword evidence="8" id="KW-1185">Reference proteome</keyword>
<dbReference type="AlphaFoldDB" id="A0A2R4W2T4"/>
<keyword evidence="3 5" id="KW-1133">Transmembrane helix</keyword>
<dbReference type="Pfam" id="PF04357">
    <property type="entry name" value="TamB"/>
    <property type="match status" value="1"/>
</dbReference>
<accession>A0A2R4W2T4</accession>
<dbReference type="GO" id="GO:0097347">
    <property type="term" value="C:TAM protein secretion complex"/>
    <property type="evidence" value="ECO:0007669"/>
    <property type="project" value="TreeGrafter"/>
</dbReference>
<comment type="subcellular location">
    <subcellularLocation>
        <location evidence="1">Membrane</location>
        <topology evidence="1">Single-pass membrane protein</topology>
    </subcellularLocation>
</comment>
<dbReference type="PANTHER" id="PTHR36985">
    <property type="entry name" value="TRANSLOCATION AND ASSEMBLY MODULE SUBUNIT TAMB"/>
    <property type="match status" value="1"/>
</dbReference>
<keyword evidence="4 5" id="KW-0472">Membrane</keyword>
<protein>
    <submittedName>
        <fullName evidence="7">Translocation and assembly module TamB</fullName>
    </submittedName>
</protein>
<sequence length="1178" mass="130158">MALKCVKYAIVSAVILCILCLILFLNTDNIKRTFIYPTISSNLPEGTNFQSADIGLNKIIIHNVNINDDFKAKKVYISFSISLMPFKIVPTEVKIYDASLNVIFTKDKGFSLPEDVLKALTPKEGTPPANFILDFYNSTLVIKNSSIILPINAIGFVENNSLNLKTVSNSNYGDINCTVKIDPDKKEFIFDAHNVEAKELLQFINLDKRVTIKSGKISAKGSFILEKDIPLTNIYISSENLTTEANNHVFAGPINLYINYPNLNLNYFSKESDFGPIKISLIYNLESDGTAQIFLPEYPLKELDCTVSAYLYTNSINSPYFYGRFNANNMSFNNIELKDVSGEINTDGYSSHGTLEATLYDYPISGGYAISGDKFAFVGNYRNINFTLHKINNLAQVQGDFLFNYRQIPFNSIINLSKNPIDFSGTIGSGNLSGSIVKNTLLSKVELNLKDFLDIESGHAKLNINYSSNTGLNSKVNFAMLTRYGAYLKGIGSVSARNLSNMEFDFSLFSGTNEANIKGNQNKFIASGKDISIDALYQLSPFTFEEGRLIKKPNLNFLYNIGTIRGFPRPPSNKILYQVYSIDLNNGTTILSPESYLSFYQSIIKSIKPYQPPVYLKGTTSFEISYDNGNWKGETSIKNFYSNFYSFSKAKVRFHGNNNEFFIDYADIYKDSGELSFSGFITPVLNISGRTKNYPIEFEGFNLLADSTFNFYHSESSTKGAINLNSNNISYNGKSGGKLSMDVSLNYPFLKVNNLSLEHDGHTATLKGTLPMNKKALKSNETTDLKLSISNSSIALLSFLLPKNMSIKSSEGSIDLKVSGSFDSPTLSGNANIPNMTILVNNQEIKLKDFNAKLTGDEINLAGYLIENGGIASLEGHINGTSKNLDITILGKNFNANFGKTYNGLADFYLNLGGSIFDPVLKGNINLIKGHMGFPNNSASVLPNIKLNLNINIGRDVDLRNDFYTLYPSGSVKVEGTLNNPIIFADLNINSGRISVFDQPFQITRGNIKYTPLAHTVNILAQSSISEYKVYLTVSGQLENPKLSFSSVPELSESQIIALIGTGKNPVTYASTVAAMSPITAVSQAQGILFEPIKQALGLSRLSFGMSVDGKPEITVSKSWNKKISTSVTYTLGTKPQATYQADLQLSKATSLVIRNSITDNISFNRGTFVGLYYRFRF</sequence>
<dbReference type="GO" id="GO:0009306">
    <property type="term" value="P:protein secretion"/>
    <property type="evidence" value="ECO:0007669"/>
    <property type="project" value="InterPro"/>
</dbReference>
<feature type="transmembrane region" description="Helical" evidence="5">
    <location>
        <begin position="7"/>
        <end position="25"/>
    </location>
</feature>
<proteinExistence type="predicted"/>
<reference evidence="7 8" key="1">
    <citation type="submission" date="2017-04" db="EMBL/GenBank/DDBJ databases">
        <title>Genomic insights into metabolism of Thermodesulfobium acidiphilum.</title>
        <authorList>
            <person name="Toshchakov S.V."/>
            <person name="Frolov E.N."/>
            <person name="Kublanov I.V."/>
            <person name="Samarov N.I."/>
            <person name="Novikov A."/>
            <person name="Lebedinsky A.V."/>
            <person name="Bonch-Osmolovskaya E.A."/>
            <person name="Chernyh N.A."/>
        </authorList>
    </citation>
    <scope>NUCLEOTIDE SEQUENCE [LARGE SCALE GENOMIC DNA]</scope>
    <source>
        <strain evidence="7 8">3127-1</strain>
    </source>
</reference>
<dbReference type="InterPro" id="IPR007452">
    <property type="entry name" value="TamB_C"/>
</dbReference>
<dbReference type="GO" id="GO:0005886">
    <property type="term" value="C:plasma membrane"/>
    <property type="evidence" value="ECO:0007669"/>
    <property type="project" value="InterPro"/>
</dbReference>
<feature type="domain" description="Translocation and assembly module TamB C-terminal" evidence="6">
    <location>
        <begin position="944"/>
        <end position="1178"/>
    </location>
</feature>